<dbReference type="VEuPathDB" id="MicrosporidiaDB:ECANGB1_839"/>
<feature type="coiled-coil region" evidence="1">
    <location>
        <begin position="69"/>
        <end position="107"/>
    </location>
</feature>
<gene>
    <name evidence="2" type="ORF">ECANGB1_839</name>
</gene>
<dbReference type="SUPFAM" id="SSF58113">
    <property type="entry name" value="Apolipoprotein A-I"/>
    <property type="match status" value="1"/>
</dbReference>
<proteinExistence type="predicted"/>
<protein>
    <submittedName>
        <fullName evidence="2">Uncharacterized protein</fullName>
    </submittedName>
</protein>
<dbReference type="EMBL" id="LWDP01000023">
    <property type="protein sequence ID" value="ORD94367.1"/>
    <property type="molecule type" value="Genomic_DNA"/>
</dbReference>
<evidence type="ECO:0000256" key="1">
    <source>
        <dbReference type="SAM" id="Coils"/>
    </source>
</evidence>
<keyword evidence="3" id="KW-1185">Reference proteome</keyword>
<sequence length="110" mass="12654">MNILCIVGIAMCAFSEIMPRIRHLGNVASEDLRRVSSNLYKKSVAVKNKVVKKARSGAAKVNKFVNVHVRKIHSKMAEYREKKKEESENLVDQMKQILEQSKEKQQDKKL</sequence>
<reference evidence="2 3" key="1">
    <citation type="journal article" date="2017" name="Environ. Microbiol.">
        <title>Decay of the glycolytic pathway and adaptation to intranuclear parasitism within Enterocytozoonidae microsporidia.</title>
        <authorList>
            <person name="Wiredu Boakye D."/>
            <person name="Jaroenlak P."/>
            <person name="Prachumwat A."/>
            <person name="Williams T.A."/>
            <person name="Bateman K.S."/>
            <person name="Itsathitphaisarn O."/>
            <person name="Sritunyalucksana K."/>
            <person name="Paszkiewicz K.H."/>
            <person name="Moore K.A."/>
            <person name="Stentiford G.D."/>
            <person name="Williams B.A."/>
        </authorList>
    </citation>
    <scope>NUCLEOTIDE SEQUENCE [LARGE SCALE GENOMIC DNA]</scope>
    <source>
        <strain evidence="2 3">GB1</strain>
    </source>
</reference>
<accession>A0A1Y1S7F9</accession>
<dbReference type="Proteomes" id="UP000192639">
    <property type="component" value="Unassembled WGS sequence"/>
</dbReference>
<dbReference type="AlphaFoldDB" id="A0A1Y1S7F9"/>
<name>A0A1Y1S7F9_9MICR</name>
<organism evidence="2 3">
    <name type="scientific">Enterospora canceri</name>
    <dbReference type="NCBI Taxonomy" id="1081671"/>
    <lineage>
        <taxon>Eukaryota</taxon>
        <taxon>Fungi</taxon>
        <taxon>Fungi incertae sedis</taxon>
        <taxon>Microsporidia</taxon>
        <taxon>Enterocytozoonidae</taxon>
        <taxon>Enterospora</taxon>
    </lineage>
</organism>
<keyword evidence="1" id="KW-0175">Coiled coil</keyword>
<comment type="caution">
    <text evidence="2">The sequence shown here is derived from an EMBL/GenBank/DDBJ whole genome shotgun (WGS) entry which is preliminary data.</text>
</comment>
<evidence type="ECO:0000313" key="3">
    <source>
        <dbReference type="Proteomes" id="UP000192639"/>
    </source>
</evidence>
<evidence type="ECO:0000313" key="2">
    <source>
        <dbReference type="EMBL" id="ORD94367.1"/>
    </source>
</evidence>